<evidence type="ECO:0000256" key="2">
    <source>
        <dbReference type="ARBA" id="ARBA00023315"/>
    </source>
</evidence>
<dbReference type="CDD" id="cd04301">
    <property type="entry name" value="NAT_SF"/>
    <property type="match status" value="1"/>
</dbReference>
<dbReference type="GO" id="GO:0102971">
    <property type="term" value="F:phosphinothricin N-acetyltransferase activity"/>
    <property type="evidence" value="ECO:0007669"/>
    <property type="project" value="UniProtKB-EC"/>
</dbReference>
<dbReference type="AlphaFoldDB" id="A0A369QLP2"/>
<comment type="caution">
    <text evidence="4">The sequence shown here is derived from an EMBL/GenBank/DDBJ whole genome shotgun (WGS) entry which is preliminary data.</text>
</comment>
<dbReference type="RefSeq" id="WP_115374322.1">
    <property type="nucleotide sequence ID" value="NZ_QASA01000001.1"/>
</dbReference>
<sequence>MSTLITPMREQDWPAVATIYREGMATGNATFQKEVPTWPEWDKSHVPDCRFVAKLDEEVVGWAALSPISSRCVYGGVAEVSVYIKQNNRGQRIGENLLKHLVTASELTGFWTLQASIFPENTASIRIHEKAGFSVVGRRERIGKMDDTWRDTILLERRSATVGID</sequence>
<dbReference type="InterPro" id="IPR000182">
    <property type="entry name" value="GNAT_dom"/>
</dbReference>
<dbReference type="PANTHER" id="PTHR43072:SF23">
    <property type="entry name" value="UPF0039 PROTEIN C11D3.02C"/>
    <property type="match status" value="1"/>
</dbReference>
<gene>
    <name evidence="4" type="ORF">AHMF7616_03922</name>
</gene>
<evidence type="ECO:0000313" key="5">
    <source>
        <dbReference type="Proteomes" id="UP000253919"/>
    </source>
</evidence>
<protein>
    <submittedName>
        <fullName evidence="4">Phosphinothricin acetyltransferase</fullName>
        <ecNumber evidence="4">2.3.1.183</ecNumber>
    </submittedName>
</protein>
<name>A0A369QLP2_9BACT</name>
<dbReference type="SUPFAM" id="SSF55729">
    <property type="entry name" value="Acyl-CoA N-acyltransferases (Nat)"/>
    <property type="match status" value="1"/>
</dbReference>
<dbReference type="PROSITE" id="PS51186">
    <property type="entry name" value="GNAT"/>
    <property type="match status" value="1"/>
</dbReference>
<dbReference type="EMBL" id="QASA01000001">
    <property type="protein sequence ID" value="RDC65292.1"/>
    <property type="molecule type" value="Genomic_DNA"/>
</dbReference>
<keyword evidence="2 4" id="KW-0012">Acyltransferase</keyword>
<evidence type="ECO:0000313" key="4">
    <source>
        <dbReference type="EMBL" id="RDC65292.1"/>
    </source>
</evidence>
<dbReference type="Pfam" id="PF00583">
    <property type="entry name" value="Acetyltransf_1"/>
    <property type="match status" value="1"/>
</dbReference>
<reference evidence="4 5" key="1">
    <citation type="submission" date="2018-04" db="EMBL/GenBank/DDBJ databases">
        <title>Adhaeribacter sp. HMF7616 genome sequencing and assembly.</title>
        <authorList>
            <person name="Kang H."/>
            <person name="Kang J."/>
            <person name="Cha I."/>
            <person name="Kim H."/>
            <person name="Joh K."/>
        </authorList>
    </citation>
    <scope>NUCLEOTIDE SEQUENCE [LARGE SCALE GENOMIC DNA]</scope>
    <source>
        <strain evidence="4 5">HMF7616</strain>
    </source>
</reference>
<proteinExistence type="predicted"/>
<organism evidence="4 5">
    <name type="scientific">Adhaeribacter pallidiroseus</name>
    <dbReference type="NCBI Taxonomy" id="2072847"/>
    <lineage>
        <taxon>Bacteria</taxon>
        <taxon>Pseudomonadati</taxon>
        <taxon>Bacteroidota</taxon>
        <taxon>Cytophagia</taxon>
        <taxon>Cytophagales</taxon>
        <taxon>Hymenobacteraceae</taxon>
        <taxon>Adhaeribacter</taxon>
    </lineage>
</organism>
<dbReference type="Gene3D" id="3.40.630.30">
    <property type="match status" value="1"/>
</dbReference>
<feature type="domain" description="N-acetyltransferase" evidence="3">
    <location>
        <begin position="3"/>
        <end position="156"/>
    </location>
</feature>
<accession>A0A369QLP2</accession>
<evidence type="ECO:0000259" key="3">
    <source>
        <dbReference type="PROSITE" id="PS51186"/>
    </source>
</evidence>
<keyword evidence="1 4" id="KW-0808">Transferase</keyword>
<evidence type="ECO:0000256" key="1">
    <source>
        <dbReference type="ARBA" id="ARBA00022679"/>
    </source>
</evidence>
<dbReference type="EC" id="2.3.1.183" evidence="4"/>
<keyword evidence="5" id="KW-1185">Reference proteome</keyword>
<dbReference type="OrthoDB" id="9799096at2"/>
<dbReference type="PANTHER" id="PTHR43072">
    <property type="entry name" value="N-ACETYLTRANSFERASE"/>
    <property type="match status" value="1"/>
</dbReference>
<dbReference type="Proteomes" id="UP000253919">
    <property type="component" value="Unassembled WGS sequence"/>
</dbReference>
<dbReference type="InterPro" id="IPR016181">
    <property type="entry name" value="Acyl_CoA_acyltransferase"/>
</dbReference>